<organism evidence="2 3">
    <name type="scientific">Marinospirillum insulare</name>
    <dbReference type="NCBI Taxonomy" id="217169"/>
    <lineage>
        <taxon>Bacteria</taxon>
        <taxon>Pseudomonadati</taxon>
        <taxon>Pseudomonadota</taxon>
        <taxon>Gammaproteobacteria</taxon>
        <taxon>Oceanospirillales</taxon>
        <taxon>Oceanospirillaceae</taxon>
        <taxon>Marinospirillum</taxon>
    </lineage>
</organism>
<dbReference type="PRINTS" id="PR00114">
    <property type="entry name" value="STPHPHTASE"/>
</dbReference>
<sequence>MPRASYEGYDIIGDLHGHADALKQLLDRLGYQHRQGRYQHPERQVIFLGDFIDRGPQQLEVLRIVQDMVLAGSAQAVMGNHELNALGWFFADDQGQPLRPHTDKNRQQHQAFLEEVGEGSAQHREWIEWFLTITGKLIQPWQNPA</sequence>
<dbReference type="InterPro" id="IPR029052">
    <property type="entry name" value="Metallo-depent_PP-like"/>
</dbReference>
<dbReference type="Proteomes" id="UP001156682">
    <property type="component" value="Unassembled WGS sequence"/>
</dbReference>
<reference evidence="3" key="1">
    <citation type="journal article" date="2019" name="Int. J. Syst. Evol. Microbiol.">
        <title>The Global Catalogue of Microorganisms (GCM) 10K type strain sequencing project: providing services to taxonomists for standard genome sequencing and annotation.</title>
        <authorList>
            <consortium name="The Broad Institute Genomics Platform"/>
            <consortium name="The Broad Institute Genome Sequencing Center for Infectious Disease"/>
            <person name="Wu L."/>
            <person name="Ma J."/>
        </authorList>
    </citation>
    <scope>NUCLEOTIDE SEQUENCE [LARGE SCALE GENOMIC DNA]</scope>
    <source>
        <strain evidence="3">NBRC 100033</strain>
    </source>
</reference>
<dbReference type="Pfam" id="PF00149">
    <property type="entry name" value="Metallophos"/>
    <property type="match status" value="1"/>
</dbReference>
<dbReference type="EMBL" id="BSOR01000005">
    <property type="protein sequence ID" value="GLR62790.1"/>
    <property type="molecule type" value="Genomic_DNA"/>
</dbReference>
<dbReference type="PANTHER" id="PTHR42850">
    <property type="entry name" value="METALLOPHOSPHOESTERASE"/>
    <property type="match status" value="1"/>
</dbReference>
<dbReference type="PANTHER" id="PTHR42850:SF7">
    <property type="entry name" value="BIS(5'-NUCLEOSYL)-TETRAPHOSPHATASE PRPE [ASYMMETRICAL]"/>
    <property type="match status" value="1"/>
</dbReference>
<dbReference type="InterPro" id="IPR006186">
    <property type="entry name" value="Ser/Thr-sp_prot-phosphatase"/>
</dbReference>
<dbReference type="SUPFAM" id="SSF56300">
    <property type="entry name" value="Metallo-dependent phosphatases"/>
    <property type="match status" value="1"/>
</dbReference>
<evidence type="ECO:0000313" key="3">
    <source>
        <dbReference type="Proteomes" id="UP001156682"/>
    </source>
</evidence>
<gene>
    <name evidence="2" type="ORF">GCM10007878_02250</name>
</gene>
<dbReference type="Gene3D" id="3.60.21.10">
    <property type="match status" value="1"/>
</dbReference>
<proteinExistence type="predicted"/>
<keyword evidence="3" id="KW-1185">Reference proteome</keyword>
<accession>A0ABQ5ZUR5</accession>
<dbReference type="RefSeq" id="WP_051610490.1">
    <property type="nucleotide sequence ID" value="NZ_BSOR01000005.1"/>
</dbReference>
<dbReference type="InterPro" id="IPR004843">
    <property type="entry name" value="Calcineurin-like_PHP"/>
</dbReference>
<dbReference type="InterPro" id="IPR050126">
    <property type="entry name" value="Ap4A_hydrolase"/>
</dbReference>
<name>A0ABQ5ZUR5_9GAMM</name>
<protein>
    <recommendedName>
        <fullName evidence="1">Calcineurin-like phosphoesterase domain-containing protein</fullName>
    </recommendedName>
</protein>
<evidence type="ECO:0000259" key="1">
    <source>
        <dbReference type="Pfam" id="PF00149"/>
    </source>
</evidence>
<comment type="caution">
    <text evidence="2">The sequence shown here is derived from an EMBL/GenBank/DDBJ whole genome shotgun (WGS) entry which is preliminary data.</text>
</comment>
<feature type="domain" description="Calcineurin-like phosphoesterase" evidence="1">
    <location>
        <begin position="11"/>
        <end position="107"/>
    </location>
</feature>
<evidence type="ECO:0000313" key="2">
    <source>
        <dbReference type="EMBL" id="GLR62790.1"/>
    </source>
</evidence>